<keyword evidence="1" id="KW-0472">Membrane</keyword>
<protein>
    <submittedName>
        <fullName evidence="2">Uncharacterized protein</fullName>
    </submittedName>
</protein>
<keyword evidence="1" id="KW-0812">Transmembrane</keyword>
<gene>
    <name evidence="2" type="ORF">ACFPWU_11380</name>
</gene>
<evidence type="ECO:0000313" key="3">
    <source>
        <dbReference type="Proteomes" id="UP001596098"/>
    </source>
</evidence>
<name>A0ABW1QYY0_9ACTN</name>
<keyword evidence="3" id="KW-1185">Reference proteome</keyword>
<comment type="caution">
    <text evidence="2">The sequence shown here is derived from an EMBL/GenBank/DDBJ whole genome shotgun (WGS) entry which is preliminary data.</text>
</comment>
<organism evidence="2 3">
    <name type="scientific">Nocardioides yefusunii</name>
    <dbReference type="NCBI Taxonomy" id="2500546"/>
    <lineage>
        <taxon>Bacteria</taxon>
        <taxon>Bacillati</taxon>
        <taxon>Actinomycetota</taxon>
        <taxon>Actinomycetes</taxon>
        <taxon>Propionibacteriales</taxon>
        <taxon>Nocardioidaceae</taxon>
        <taxon>Nocardioides</taxon>
    </lineage>
</organism>
<feature type="transmembrane region" description="Helical" evidence="1">
    <location>
        <begin position="158"/>
        <end position="181"/>
    </location>
</feature>
<evidence type="ECO:0000313" key="2">
    <source>
        <dbReference type="EMBL" id="MFC6154258.1"/>
    </source>
</evidence>
<proteinExistence type="predicted"/>
<feature type="transmembrane region" description="Helical" evidence="1">
    <location>
        <begin position="221"/>
        <end position="254"/>
    </location>
</feature>
<dbReference type="Proteomes" id="UP001596098">
    <property type="component" value="Unassembled WGS sequence"/>
</dbReference>
<evidence type="ECO:0000256" key="1">
    <source>
        <dbReference type="SAM" id="Phobius"/>
    </source>
</evidence>
<dbReference type="RefSeq" id="WP_128221559.1">
    <property type="nucleotide sequence ID" value="NZ_CP034929.1"/>
</dbReference>
<dbReference type="EMBL" id="JBHSQI010000005">
    <property type="protein sequence ID" value="MFC6154258.1"/>
    <property type="molecule type" value="Genomic_DNA"/>
</dbReference>
<keyword evidence="1" id="KW-1133">Transmembrane helix</keyword>
<accession>A0ABW1QYY0</accession>
<reference evidence="3" key="1">
    <citation type="journal article" date="2019" name="Int. J. Syst. Evol. Microbiol.">
        <title>The Global Catalogue of Microorganisms (GCM) 10K type strain sequencing project: providing services to taxonomists for standard genome sequencing and annotation.</title>
        <authorList>
            <consortium name="The Broad Institute Genomics Platform"/>
            <consortium name="The Broad Institute Genome Sequencing Center for Infectious Disease"/>
            <person name="Wu L."/>
            <person name="Ma J."/>
        </authorList>
    </citation>
    <scope>NUCLEOTIDE SEQUENCE [LARGE SCALE GENOMIC DNA]</scope>
    <source>
        <strain evidence="3">DFY28</strain>
    </source>
</reference>
<feature type="transmembrane region" description="Helical" evidence="1">
    <location>
        <begin position="28"/>
        <end position="47"/>
    </location>
</feature>
<sequence length="266" mass="29799">MTARRRSLRRASGRPTLKERLTWDRVPVVAWLAWSAGWLVAAVMVLGHVPDEIQRARTAGGERLCSEVAAPCLVEAEVPTYLDEDDVYESGYKGSSGRYYDLWALTDPEGVTHTVEEDEDSSDRHGQEWERDVRWYQYPDGRWSLEHVLDEDGSWRQLSIAGGMALNGTAAIVLFAVRGAVGLTRTLPGFLRVAIPALGRRQAWWGWKDFGVDLPRIDRYALLWIFTLGSAACLGMAAPWWVVWGLAAIVYCLGRVMSDALDESSQ</sequence>